<feature type="transmembrane region" description="Helical" evidence="6">
    <location>
        <begin position="111"/>
        <end position="132"/>
    </location>
</feature>
<evidence type="ECO:0000256" key="2">
    <source>
        <dbReference type="ARBA" id="ARBA00022448"/>
    </source>
</evidence>
<feature type="transmembrane region" description="Helical" evidence="6">
    <location>
        <begin position="85"/>
        <end position="105"/>
    </location>
</feature>
<dbReference type="Gene3D" id="1.20.1720.10">
    <property type="entry name" value="Multidrug resistance protein D"/>
    <property type="match status" value="1"/>
</dbReference>
<protein>
    <recommendedName>
        <fullName evidence="7">Major facilitator superfamily (MFS) profile domain-containing protein</fullName>
    </recommendedName>
</protein>
<keyword evidence="4 6" id="KW-1133">Transmembrane helix</keyword>
<evidence type="ECO:0000256" key="6">
    <source>
        <dbReference type="SAM" id="Phobius"/>
    </source>
</evidence>
<reference evidence="8 9" key="1">
    <citation type="journal article" date="2015" name="Int. J. Syst. Evol. Microbiol.">
        <title>Erythrobacter atlanticus sp. nov., a bacterium from ocean sediment able to degrade polycyclic aromatic hydrocarbons.</title>
        <authorList>
            <person name="Zhuang L."/>
            <person name="Liu Y."/>
            <person name="Wang L."/>
            <person name="Wang W."/>
            <person name="Shao Z."/>
        </authorList>
    </citation>
    <scope>NUCLEOTIDE SEQUENCE [LARGE SCALE GENOMIC DNA]</scope>
    <source>
        <strain evidence="9">s21-N3</strain>
    </source>
</reference>
<evidence type="ECO:0000259" key="7">
    <source>
        <dbReference type="PROSITE" id="PS50850"/>
    </source>
</evidence>
<evidence type="ECO:0000313" key="8">
    <source>
        <dbReference type="EMBL" id="AKQ42765.1"/>
    </source>
</evidence>
<reference evidence="9" key="2">
    <citation type="submission" date="2015-04" db="EMBL/GenBank/DDBJ databases">
        <title>The complete genome sequence of Erythrobacter sp. s21-N3.</title>
        <authorList>
            <person name="Zhuang L."/>
            <person name="Liu Y."/>
            <person name="Shao Z."/>
        </authorList>
    </citation>
    <scope>NUCLEOTIDE SEQUENCE [LARGE SCALE GENOMIC DNA]</scope>
    <source>
        <strain evidence="9">s21-N3</strain>
    </source>
</reference>
<evidence type="ECO:0000256" key="1">
    <source>
        <dbReference type="ARBA" id="ARBA00004141"/>
    </source>
</evidence>
<dbReference type="AlphaFoldDB" id="A0A0H4VEI8"/>
<dbReference type="InterPro" id="IPR036259">
    <property type="entry name" value="MFS_trans_sf"/>
</dbReference>
<sequence length="418" mass="44534">MAIAANTTLDSLPLGKRELIFLLALLMSLNAFSIDAMLPALEDMARELGAADGNDRQLVIAVYMIAMGIGCLVPGSFADRFGRRPIILLALASFTVLSLVTALLTNFEALLAVRAINGVLGAGLIVAPVAVVRDLYEGDKMARQMSLIAAVFITVPVVAPSLGQAVLMVAGWRWIFVLLASVAAIAAVWVYFRLPETLSPANRQLIIIPAIARNMHAALFNRQAIGYVTGSMLLVGSVFGYINSSQQLLQDYFGVGAAFPLVFGGTAAVMAVSNILNSQIVERFGARRVSHLGVIIFVAVSAVQVWSSYVHPGSLYWFIPLMSINLGLLGFLGANFGSIAMQPFAQTAGAASSVQTFLRMTGAGIVGALIGQSFDGTSIPFAWSLLICSSTALMLVLFSERGKLFRRLNKGPRHRAIP</sequence>
<dbReference type="STRING" id="1648404.CP97_13050"/>
<dbReference type="EMBL" id="CP011310">
    <property type="protein sequence ID" value="AKQ42765.1"/>
    <property type="molecule type" value="Genomic_DNA"/>
</dbReference>
<feature type="transmembrane region" description="Helical" evidence="6">
    <location>
        <begin position="380"/>
        <end position="398"/>
    </location>
</feature>
<dbReference type="PATRIC" id="fig|1648404.4.peg.2713"/>
<dbReference type="CDD" id="cd17320">
    <property type="entry name" value="MFS_MdfA_MDR_like"/>
    <property type="match status" value="1"/>
</dbReference>
<dbReference type="OrthoDB" id="9800416at2"/>
<dbReference type="RefSeq" id="WP_048886309.1">
    <property type="nucleotide sequence ID" value="NZ_CP011310.1"/>
</dbReference>
<dbReference type="PROSITE" id="PS50850">
    <property type="entry name" value="MFS"/>
    <property type="match status" value="1"/>
</dbReference>
<feature type="transmembrane region" description="Helical" evidence="6">
    <location>
        <begin position="174"/>
        <end position="194"/>
    </location>
</feature>
<dbReference type="GO" id="GO:0022857">
    <property type="term" value="F:transmembrane transporter activity"/>
    <property type="evidence" value="ECO:0007669"/>
    <property type="project" value="InterPro"/>
</dbReference>
<organism evidence="8 9">
    <name type="scientific">Aurantiacibacter atlanticus</name>
    <dbReference type="NCBI Taxonomy" id="1648404"/>
    <lineage>
        <taxon>Bacteria</taxon>
        <taxon>Pseudomonadati</taxon>
        <taxon>Pseudomonadota</taxon>
        <taxon>Alphaproteobacteria</taxon>
        <taxon>Sphingomonadales</taxon>
        <taxon>Erythrobacteraceae</taxon>
        <taxon>Aurantiacibacter</taxon>
    </lineage>
</organism>
<accession>A0A0H4VEI8</accession>
<feature type="transmembrane region" description="Helical" evidence="6">
    <location>
        <begin position="144"/>
        <end position="162"/>
    </location>
</feature>
<proteinExistence type="predicted"/>
<name>A0A0H4VEI8_9SPHN</name>
<keyword evidence="5 6" id="KW-0472">Membrane</keyword>
<dbReference type="InterPro" id="IPR011701">
    <property type="entry name" value="MFS"/>
</dbReference>
<keyword evidence="3 6" id="KW-0812">Transmembrane</keyword>
<feature type="transmembrane region" description="Helical" evidence="6">
    <location>
        <begin position="58"/>
        <end position="78"/>
    </location>
</feature>
<feature type="transmembrane region" description="Helical" evidence="6">
    <location>
        <begin position="19"/>
        <end position="38"/>
    </location>
</feature>
<gene>
    <name evidence="8" type="ORF">CP97_13050</name>
</gene>
<keyword evidence="9" id="KW-1185">Reference proteome</keyword>
<evidence type="ECO:0000256" key="4">
    <source>
        <dbReference type="ARBA" id="ARBA00022989"/>
    </source>
</evidence>
<comment type="subcellular location">
    <subcellularLocation>
        <location evidence="1">Membrane</location>
        <topology evidence="1">Multi-pass membrane protein</topology>
    </subcellularLocation>
</comment>
<feature type="transmembrane region" description="Helical" evidence="6">
    <location>
        <begin position="315"/>
        <end position="336"/>
    </location>
</feature>
<feature type="transmembrane region" description="Helical" evidence="6">
    <location>
        <begin position="289"/>
        <end position="309"/>
    </location>
</feature>
<feature type="transmembrane region" description="Helical" evidence="6">
    <location>
        <begin position="254"/>
        <end position="277"/>
    </location>
</feature>
<evidence type="ECO:0000313" key="9">
    <source>
        <dbReference type="Proteomes" id="UP000059113"/>
    </source>
</evidence>
<keyword evidence="2" id="KW-0813">Transport</keyword>
<feature type="transmembrane region" description="Helical" evidence="6">
    <location>
        <begin position="224"/>
        <end position="242"/>
    </location>
</feature>
<dbReference type="InterPro" id="IPR020846">
    <property type="entry name" value="MFS_dom"/>
</dbReference>
<dbReference type="PANTHER" id="PTHR23502">
    <property type="entry name" value="MAJOR FACILITATOR SUPERFAMILY"/>
    <property type="match status" value="1"/>
</dbReference>
<dbReference type="Proteomes" id="UP000059113">
    <property type="component" value="Chromosome"/>
</dbReference>
<dbReference type="KEGG" id="ery:CP97_13050"/>
<feature type="transmembrane region" description="Helical" evidence="6">
    <location>
        <begin position="357"/>
        <end position="374"/>
    </location>
</feature>
<dbReference type="Pfam" id="PF07690">
    <property type="entry name" value="MFS_1"/>
    <property type="match status" value="1"/>
</dbReference>
<evidence type="ECO:0000256" key="5">
    <source>
        <dbReference type="ARBA" id="ARBA00023136"/>
    </source>
</evidence>
<dbReference type="SUPFAM" id="SSF103473">
    <property type="entry name" value="MFS general substrate transporter"/>
    <property type="match status" value="1"/>
</dbReference>
<dbReference type="GO" id="GO:0005886">
    <property type="term" value="C:plasma membrane"/>
    <property type="evidence" value="ECO:0007669"/>
    <property type="project" value="TreeGrafter"/>
</dbReference>
<dbReference type="PANTHER" id="PTHR23502:SF132">
    <property type="entry name" value="POLYAMINE TRANSPORTER 2-RELATED"/>
    <property type="match status" value="1"/>
</dbReference>
<feature type="domain" description="Major facilitator superfamily (MFS) profile" evidence="7">
    <location>
        <begin position="19"/>
        <end position="403"/>
    </location>
</feature>
<evidence type="ECO:0000256" key="3">
    <source>
        <dbReference type="ARBA" id="ARBA00022692"/>
    </source>
</evidence>